<dbReference type="PANTHER" id="PTHR33710">
    <property type="entry name" value="BNAC02G09200D PROTEIN"/>
    <property type="match status" value="1"/>
</dbReference>
<dbReference type="SUPFAM" id="SSF56219">
    <property type="entry name" value="DNase I-like"/>
    <property type="match status" value="1"/>
</dbReference>
<dbReference type="AlphaFoldDB" id="A0A9Q1Q8R4"/>
<dbReference type="PANTHER" id="PTHR33710:SF71">
    <property type="entry name" value="ENDONUCLEASE_EXONUCLEASE_PHOSPHATASE DOMAIN-CONTAINING PROTEIN"/>
    <property type="match status" value="1"/>
</dbReference>
<reference evidence="1" key="1">
    <citation type="submission" date="2022-04" db="EMBL/GenBank/DDBJ databases">
        <title>Carnegiea gigantea Genome sequencing and assembly v2.</title>
        <authorList>
            <person name="Copetti D."/>
            <person name="Sanderson M.J."/>
            <person name="Burquez A."/>
            <person name="Wojciechowski M.F."/>
        </authorList>
    </citation>
    <scope>NUCLEOTIDE SEQUENCE</scope>
    <source>
        <strain evidence="1">SGP5-SGP5p</strain>
        <tissue evidence="1">Aerial part</tissue>
    </source>
</reference>
<sequence length="508" mass="59566">MFRHEEQVCKKKGGVRKVWRRVQREPFQEEVPETNQAQQGMDNVNVEYTHVSKSVSTRQPEDVCSSLYNNKVGMIGLLETKVKDKNVDKHNFEHDAKGHIWITWKPNSYNVQALMKKDQLIHCYATQLNLQALAQKITEAWCILADFNSDLANFLDSCDLQEMRWTGAYYFWTNKIAWSRIGRVFTNILWYDTMKYTQTHYLPNGLSYHTALLVQFPTSPRPQVKFQFCDMWCKHRDFAHIIASNLPSAASPCKMLQVRRYLNQLRPLLSKLNRQHFVDLKTQQEKARMDLTTLQHTLQLDPTNGELIQKEMEARLKYIDIISSNLSLIQQQSKIEWIKYGDDNTKLFHVKAKQRKLATYIYSIKDANGALVEGFDQVKQPQQSVTCSLCNTTEEDEAHLFYTCSYAKKVRDELGSWWRYTPTTQNSSQMLNQMLHSRGARASKQIIGAIMSATIYHIWRARNQAIFNGYKIPIKHTIRVVREQVNQRILFLHPLTRRYIMYIDSILH</sequence>
<organism evidence="1 2">
    <name type="scientific">Carnegiea gigantea</name>
    <dbReference type="NCBI Taxonomy" id="171969"/>
    <lineage>
        <taxon>Eukaryota</taxon>
        <taxon>Viridiplantae</taxon>
        <taxon>Streptophyta</taxon>
        <taxon>Embryophyta</taxon>
        <taxon>Tracheophyta</taxon>
        <taxon>Spermatophyta</taxon>
        <taxon>Magnoliopsida</taxon>
        <taxon>eudicotyledons</taxon>
        <taxon>Gunneridae</taxon>
        <taxon>Pentapetalae</taxon>
        <taxon>Caryophyllales</taxon>
        <taxon>Cactineae</taxon>
        <taxon>Cactaceae</taxon>
        <taxon>Cactoideae</taxon>
        <taxon>Echinocereeae</taxon>
        <taxon>Carnegiea</taxon>
    </lineage>
</organism>
<evidence type="ECO:0000313" key="1">
    <source>
        <dbReference type="EMBL" id="KAJ8432376.1"/>
    </source>
</evidence>
<gene>
    <name evidence="1" type="ORF">Cgig2_021910</name>
</gene>
<evidence type="ECO:0000313" key="2">
    <source>
        <dbReference type="Proteomes" id="UP001153076"/>
    </source>
</evidence>
<dbReference type="Proteomes" id="UP001153076">
    <property type="component" value="Unassembled WGS sequence"/>
</dbReference>
<name>A0A9Q1Q8R4_9CARY</name>
<comment type="caution">
    <text evidence="1">The sequence shown here is derived from an EMBL/GenBank/DDBJ whole genome shotgun (WGS) entry which is preliminary data.</text>
</comment>
<proteinExistence type="predicted"/>
<dbReference type="OrthoDB" id="1099454at2759"/>
<keyword evidence="2" id="KW-1185">Reference proteome</keyword>
<dbReference type="EMBL" id="JAKOGI010000610">
    <property type="protein sequence ID" value="KAJ8432376.1"/>
    <property type="molecule type" value="Genomic_DNA"/>
</dbReference>
<protein>
    <recommendedName>
        <fullName evidence="3">Reverse transcriptase zinc-binding domain-containing protein</fullName>
    </recommendedName>
</protein>
<evidence type="ECO:0008006" key="3">
    <source>
        <dbReference type="Google" id="ProtNLM"/>
    </source>
</evidence>
<dbReference type="InterPro" id="IPR036691">
    <property type="entry name" value="Endo/exonu/phosph_ase_sf"/>
</dbReference>
<accession>A0A9Q1Q8R4</accession>